<organism evidence="1 2">
    <name type="scientific">Russula earlei</name>
    <dbReference type="NCBI Taxonomy" id="71964"/>
    <lineage>
        <taxon>Eukaryota</taxon>
        <taxon>Fungi</taxon>
        <taxon>Dikarya</taxon>
        <taxon>Basidiomycota</taxon>
        <taxon>Agaricomycotina</taxon>
        <taxon>Agaricomycetes</taxon>
        <taxon>Russulales</taxon>
        <taxon>Russulaceae</taxon>
        <taxon>Russula</taxon>
    </lineage>
</organism>
<accession>A0ACC0UIW9</accession>
<comment type="caution">
    <text evidence="1">The sequence shown here is derived from an EMBL/GenBank/DDBJ whole genome shotgun (WGS) entry which is preliminary data.</text>
</comment>
<dbReference type="Proteomes" id="UP001207468">
    <property type="component" value="Unassembled WGS sequence"/>
</dbReference>
<gene>
    <name evidence="1" type="ORF">F5148DRAFT_1176423</name>
</gene>
<evidence type="ECO:0000313" key="1">
    <source>
        <dbReference type="EMBL" id="KAI9510782.1"/>
    </source>
</evidence>
<sequence>MHSASFNQSLCADEPWQITVLRSQNLGMLRPEKSWRPIITMEVDGQHMHEIILGIDGQNPNQRAVMLLHHAHHRTQIKLDVWHKSQSKAKNRKRRHHVASAAMPLGEVMRKQGEDSYVELRLSGVPAARKKSAAQKYQPCASVIIRLRAPPSAMYPPDEPCNDDVFSLVSSERSPSDTLVTPVTDQPENKPPWASAVSEDPPPGLRRRKKAKGYCIYSEEELSGESDYYLSESEAEETNLCGTWEPPMSFDEPPTPHSDSHEIQEHTQERTQEPSTLSIILPSLLPITYVTDNASVTSGASFASSAFDTLTYHRDLREAQVDSDFDRIISRLLSEWYYTGASLLSITAVDTTVFGFSPGNLFTVDGFAKRSLVISSVAAAMGLFIDAWFIFAYSGADVRKFQTLATDIYSSYFFFSISSRLPLVALLVAVLALVGFLGAITWTAWPAAVLVVCVLTGVLISLQFIVYGFHRLALCLAWILRGIWLAARYVASRVRFVLQRGEDIIEGGSQAPAAVVHTIARPASVRAGEHARHTS</sequence>
<reference evidence="1" key="1">
    <citation type="submission" date="2021-03" db="EMBL/GenBank/DDBJ databases">
        <title>Evolutionary priming and transition to the ectomycorrhizal habit in an iconic lineage of mushroom-forming fungi: is preadaptation a requirement?</title>
        <authorList>
            <consortium name="DOE Joint Genome Institute"/>
            <person name="Looney B.P."/>
            <person name="Miyauchi S."/>
            <person name="Morin E."/>
            <person name="Drula E."/>
            <person name="Courty P.E."/>
            <person name="Chicoki N."/>
            <person name="Fauchery L."/>
            <person name="Kohler A."/>
            <person name="Kuo A."/>
            <person name="LaButti K."/>
            <person name="Pangilinan J."/>
            <person name="Lipzen A."/>
            <person name="Riley R."/>
            <person name="Andreopoulos W."/>
            <person name="He G."/>
            <person name="Johnson J."/>
            <person name="Barry K.W."/>
            <person name="Grigoriev I.V."/>
            <person name="Nagy L."/>
            <person name="Hibbett D."/>
            <person name="Henrissat B."/>
            <person name="Matheny P.B."/>
            <person name="Labbe J."/>
            <person name="Martin A.F."/>
        </authorList>
    </citation>
    <scope>NUCLEOTIDE SEQUENCE</scope>
    <source>
        <strain evidence="1">BPL698</strain>
    </source>
</reference>
<evidence type="ECO:0000313" key="2">
    <source>
        <dbReference type="Proteomes" id="UP001207468"/>
    </source>
</evidence>
<keyword evidence="2" id="KW-1185">Reference proteome</keyword>
<dbReference type="EMBL" id="JAGFNK010000034">
    <property type="protein sequence ID" value="KAI9510782.1"/>
    <property type="molecule type" value="Genomic_DNA"/>
</dbReference>
<protein>
    <submittedName>
        <fullName evidence="1">Uncharacterized protein</fullName>
    </submittedName>
</protein>
<name>A0ACC0UIW9_9AGAM</name>
<proteinExistence type="predicted"/>